<comment type="caution">
    <text evidence="1">The sequence shown here is derived from an EMBL/GenBank/DDBJ whole genome shotgun (WGS) entry which is preliminary data.</text>
</comment>
<evidence type="ECO:0000313" key="1">
    <source>
        <dbReference type="EMBL" id="RUS55250.1"/>
    </source>
</evidence>
<reference evidence="1 2" key="1">
    <citation type="submission" date="2014-11" db="EMBL/GenBank/DDBJ databases">
        <title>Genome sequence and analysis of novel Kurthia sp.</title>
        <authorList>
            <person name="Lawson J.N."/>
            <person name="Gonzalez J.E."/>
            <person name="Rinauldi L."/>
            <person name="Xuan Z."/>
            <person name="Firman A."/>
            <person name="Shaddox L."/>
            <person name="Trudeau A."/>
            <person name="Shah S."/>
            <person name="Reiman D."/>
        </authorList>
    </citation>
    <scope>NUCLEOTIDE SEQUENCE [LARGE SCALE GENOMIC DNA]</scope>
    <source>
        <strain evidence="1 2">3B1D</strain>
    </source>
</reference>
<dbReference type="EMBL" id="JTFC01000031">
    <property type="protein sequence ID" value="RUS55250.1"/>
    <property type="molecule type" value="Genomic_DNA"/>
</dbReference>
<dbReference type="AlphaFoldDB" id="A0A433RSV9"/>
<dbReference type="OrthoDB" id="9950630at2"/>
<dbReference type="Proteomes" id="UP000288623">
    <property type="component" value="Unassembled WGS sequence"/>
</dbReference>
<protein>
    <submittedName>
        <fullName evidence="1">Uncharacterized protein</fullName>
    </submittedName>
</protein>
<gene>
    <name evidence="1" type="ORF">QI30_09895</name>
</gene>
<organism evidence="1 2">
    <name type="scientific">Candidatus Kurthia intestinigallinarum</name>
    <dbReference type="NCBI Taxonomy" id="1562256"/>
    <lineage>
        <taxon>Bacteria</taxon>
        <taxon>Bacillati</taxon>
        <taxon>Bacillota</taxon>
        <taxon>Bacilli</taxon>
        <taxon>Bacillales</taxon>
        <taxon>Caryophanaceae</taxon>
        <taxon>Kurthia</taxon>
    </lineage>
</organism>
<evidence type="ECO:0000313" key="2">
    <source>
        <dbReference type="Proteomes" id="UP000288623"/>
    </source>
</evidence>
<proteinExistence type="predicted"/>
<sequence>MTTCLTAAPVVKVFLGNEEIGEVRLKQEHPFLMKGQRTHHAIYEVMTAKQQLIGIFQPHFMAVAKGYELVLPTYGTILDTTTIREGYCASIRGTTYEVRRGQQVFEFVMDNCVKMMIEVTHVIRLTALEEVSDEEQLIVAMIAMKLAAT</sequence>
<accession>A0A433RSV9</accession>
<name>A0A433RSV9_9BACL</name>
<dbReference type="RefSeq" id="WP_126990700.1">
    <property type="nucleotide sequence ID" value="NZ_JTFC01000031.1"/>
</dbReference>
<keyword evidence="2" id="KW-1185">Reference proteome</keyword>